<gene>
    <name evidence="2" type="ORF">BDN71DRAFT_1430263</name>
</gene>
<evidence type="ECO:0000313" key="3">
    <source>
        <dbReference type="Proteomes" id="UP000807025"/>
    </source>
</evidence>
<accession>A0A9P6DGV4</accession>
<dbReference type="Proteomes" id="UP000807025">
    <property type="component" value="Unassembled WGS sequence"/>
</dbReference>
<feature type="region of interest" description="Disordered" evidence="1">
    <location>
        <begin position="187"/>
        <end position="212"/>
    </location>
</feature>
<evidence type="ECO:0000313" key="2">
    <source>
        <dbReference type="EMBL" id="KAF9496508.1"/>
    </source>
</evidence>
<sequence>MPMSTHPLMASRLKKGHKNEDETVVSEMKEALGRLRFGNIIERHEVILLCSLREHKNTFNSLPGTPNTLEGLPESNEWREIPDPNAMSGYVAVTIRLERVEQGWETNMNYNQKLIQWFLQWFVHVVQPSTCVYGQPVTDIQQLGQGPIHWFMQMDSQGFMEGFIYWFMQLYPWLVWIIHTPAVQARPRKPSKGKCVEKPENRQETRSTMTQPNTAKIKEILRDLKSELELLLEASGL</sequence>
<evidence type="ECO:0000256" key="1">
    <source>
        <dbReference type="SAM" id="MobiDB-lite"/>
    </source>
</evidence>
<feature type="compositionally biased region" description="Basic and acidic residues" evidence="1">
    <location>
        <begin position="194"/>
        <end position="205"/>
    </location>
</feature>
<dbReference type="EMBL" id="MU154552">
    <property type="protein sequence ID" value="KAF9496508.1"/>
    <property type="molecule type" value="Genomic_DNA"/>
</dbReference>
<comment type="caution">
    <text evidence="2">The sequence shown here is derived from an EMBL/GenBank/DDBJ whole genome shotgun (WGS) entry which is preliminary data.</text>
</comment>
<reference evidence="2" key="1">
    <citation type="submission" date="2020-11" db="EMBL/GenBank/DDBJ databases">
        <authorList>
            <consortium name="DOE Joint Genome Institute"/>
            <person name="Ahrendt S."/>
            <person name="Riley R."/>
            <person name="Andreopoulos W."/>
            <person name="Labutti K."/>
            <person name="Pangilinan J."/>
            <person name="Ruiz-Duenas F.J."/>
            <person name="Barrasa J.M."/>
            <person name="Sanchez-Garcia M."/>
            <person name="Camarero S."/>
            <person name="Miyauchi S."/>
            <person name="Serrano A."/>
            <person name="Linde D."/>
            <person name="Babiker R."/>
            <person name="Drula E."/>
            <person name="Ayuso-Fernandez I."/>
            <person name="Pacheco R."/>
            <person name="Padilla G."/>
            <person name="Ferreira P."/>
            <person name="Barriuso J."/>
            <person name="Kellner H."/>
            <person name="Castanera R."/>
            <person name="Alfaro M."/>
            <person name="Ramirez L."/>
            <person name="Pisabarro A.G."/>
            <person name="Kuo A."/>
            <person name="Tritt A."/>
            <person name="Lipzen A."/>
            <person name="He G."/>
            <person name="Yan M."/>
            <person name="Ng V."/>
            <person name="Cullen D."/>
            <person name="Martin F."/>
            <person name="Rosso M.-N."/>
            <person name="Henrissat B."/>
            <person name="Hibbett D."/>
            <person name="Martinez A.T."/>
            <person name="Grigoriev I.V."/>
        </authorList>
    </citation>
    <scope>NUCLEOTIDE SEQUENCE</scope>
    <source>
        <strain evidence="2">ATCC 90797</strain>
    </source>
</reference>
<name>A0A9P6DGV4_PLEER</name>
<dbReference type="AlphaFoldDB" id="A0A9P6DGV4"/>
<proteinExistence type="predicted"/>
<protein>
    <submittedName>
        <fullName evidence="2">Uncharacterized protein</fullName>
    </submittedName>
</protein>
<organism evidence="2 3">
    <name type="scientific">Pleurotus eryngii</name>
    <name type="common">Boletus of the steppes</name>
    <dbReference type="NCBI Taxonomy" id="5323"/>
    <lineage>
        <taxon>Eukaryota</taxon>
        <taxon>Fungi</taxon>
        <taxon>Dikarya</taxon>
        <taxon>Basidiomycota</taxon>
        <taxon>Agaricomycotina</taxon>
        <taxon>Agaricomycetes</taxon>
        <taxon>Agaricomycetidae</taxon>
        <taxon>Agaricales</taxon>
        <taxon>Pleurotineae</taxon>
        <taxon>Pleurotaceae</taxon>
        <taxon>Pleurotus</taxon>
    </lineage>
</organism>
<keyword evidence="3" id="KW-1185">Reference proteome</keyword>